<dbReference type="InterPro" id="IPR036420">
    <property type="entry name" value="BRCT_dom_sf"/>
</dbReference>
<dbReference type="Proteomes" id="UP000280344">
    <property type="component" value="Chromosome"/>
</dbReference>
<feature type="binding site" evidence="13">
    <location>
        <position position="131"/>
    </location>
    <ligand>
        <name>NAD(+)</name>
        <dbReference type="ChEBI" id="CHEBI:57540"/>
    </ligand>
</feature>
<dbReference type="PIRSF" id="PIRSF001604">
    <property type="entry name" value="LigA"/>
    <property type="match status" value="1"/>
</dbReference>
<dbReference type="KEGG" id="flh:EJ997_06610"/>
<dbReference type="FunFam" id="3.30.470.30:FF:000001">
    <property type="entry name" value="DNA ligase"/>
    <property type="match status" value="1"/>
</dbReference>
<evidence type="ECO:0000256" key="4">
    <source>
        <dbReference type="ARBA" id="ARBA00022705"/>
    </source>
</evidence>
<keyword evidence="6 13" id="KW-0227">DNA damage</keyword>
<dbReference type="Gene3D" id="3.40.50.10190">
    <property type="entry name" value="BRCT domain"/>
    <property type="match status" value="1"/>
</dbReference>
<dbReference type="EC" id="6.5.1.2" evidence="1 13"/>
<dbReference type="Gene3D" id="1.10.287.610">
    <property type="entry name" value="Helix hairpin bin"/>
    <property type="match status" value="1"/>
</dbReference>
<dbReference type="Pfam" id="PF00533">
    <property type="entry name" value="BRCT"/>
    <property type="match status" value="1"/>
</dbReference>
<dbReference type="SMART" id="SM00292">
    <property type="entry name" value="BRCT"/>
    <property type="match status" value="1"/>
</dbReference>
<dbReference type="InterPro" id="IPR013839">
    <property type="entry name" value="DNAligase_adenylation"/>
</dbReference>
<dbReference type="CDD" id="cd17748">
    <property type="entry name" value="BRCT_DNA_ligase_like"/>
    <property type="match status" value="1"/>
</dbReference>
<feature type="binding site" evidence="13">
    <location>
        <position position="154"/>
    </location>
    <ligand>
        <name>NAD(+)</name>
        <dbReference type="ChEBI" id="CHEBI:57540"/>
    </ligand>
</feature>
<dbReference type="InterPro" id="IPR004149">
    <property type="entry name" value="Znf_DNAligase_C4"/>
</dbReference>
<feature type="binding site" evidence="13">
    <location>
        <position position="333"/>
    </location>
    <ligand>
        <name>NAD(+)</name>
        <dbReference type="ChEBI" id="CHEBI:57540"/>
    </ligand>
</feature>
<dbReference type="Gene3D" id="2.40.50.140">
    <property type="entry name" value="Nucleic acid-binding proteins"/>
    <property type="match status" value="1"/>
</dbReference>
<keyword evidence="3 13" id="KW-0436">Ligase</keyword>
<dbReference type="InterPro" id="IPR013840">
    <property type="entry name" value="DNAligase_N"/>
</dbReference>
<protein>
    <recommendedName>
        <fullName evidence="2 13">DNA ligase</fullName>
        <ecNumber evidence="1 13">6.5.1.2</ecNumber>
    </recommendedName>
    <alternativeName>
        <fullName evidence="13">Polydeoxyribonucleotide synthase [NAD(+)]</fullName>
    </alternativeName>
</protein>
<dbReference type="Gene3D" id="1.10.150.20">
    <property type="entry name" value="5' to 3' exonuclease, C-terminal subdomain"/>
    <property type="match status" value="2"/>
</dbReference>
<evidence type="ECO:0000256" key="5">
    <source>
        <dbReference type="ARBA" id="ARBA00022723"/>
    </source>
</evidence>
<dbReference type="Pfam" id="PF01653">
    <property type="entry name" value="DNA_ligase_aden"/>
    <property type="match status" value="1"/>
</dbReference>
<evidence type="ECO:0000259" key="14">
    <source>
        <dbReference type="PROSITE" id="PS50172"/>
    </source>
</evidence>
<dbReference type="InterPro" id="IPR004150">
    <property type="entry name" value="NAD_DNA_ligase_OB"/>
</dbReference>
<comment type="caution">
    <text evidence="13">Lacks conserved residue(s) required for the propagation of feature annotation.</text>
</comment>
<dbReference type="PROSITE" id="PS50172">
    <property type="entry name" value="BRCT"/>
    <property type="match status" value="1"/>
</dbReference>
<dbReference type="SUPFAM" id="SSF47781">
    <property type="entry name" value="RuvA domain 2-like"/>
    <property type="match status" value="1"/>
</dbReference>
<comment type="similarity">
    <text evidence="12 13">Belongs to the NAD-dependent DNA ligase family. LigA subfamily.</text>
</comment>
<dbReference type="HAMAP" id="MF_01588">
    <property type="entry name" value="DNA_ligase_A"/>
    <property type="match status" value="1"/>
</dbReference>
<feature type="domain" description="BRCT" evidence="14">
    <location>
        <begin position="707"/>
        <end position="777"/>
    </location>
</feature>
<dbReference type="Pfam" id="PF03120">
    <property type="entry name" value="OB_DNA_ligase"/>
    <property type="match status" value="1"/>
</dbReference>
<dbReference type="InterPro" id="IPR018239">
    <property type="entry name" value="DNA_ligase_AS"/>
</dbReference>
<name>A0A3S9Q0P3_9ACTO</name>
<dbReference type="RefSeq" id="WP_126704976.1">
    <property type="nucleotide sequence ID" value="NZ_CP034593.1"/>
</dbReference>
<feature type="binding site" evidence="13">
    <location>
        <position position="427"/>
    </location>
    <ligand>
        <name>Zn(2+)</name>
        <dbReference type="ChEBI" id="CHEBI:29105"/>
    </ligand>
</feature>
<comment type="function">
    <text evidence="13">DNA ligase that catalyzes the formation of phosphodiester linkages between 5'-phosphoryl and 3'-hydroxyl groups in double-stranded DNA using NAD as a coenzyme and as the energy source for the reaction. It is essential for DNA replication and repair of damaged DNA.</text>
</comment>
<sequence>MKDFSEAAERWNELADILRPAQTAYYKDQMGESPLSDAEYDKLIREMRGIEELYPQLNTQDSPTRVVGAVIDEGDRGEEGADSPATFSPVVHRERMYSLEDAFDRDEVKAWFQRVSREEGMATSDVEVVCEAKIDGLAVNLRYENGRLVQAATRGDGTTGEDVTANVATISVVPQELTGEGYPDLIEIRGEIFIPLEDFAVFNRRLEEEGLRTFANPRNAAAGSLRQKDPAVSASRPLSFIAHGIGAVEGSTTPVENQLEVYERMAGWGIPVSPYTRAVTGLDAALGFIDDLGTRRGDLIHGMDGAVIKVASRAMQRELGYTSRVPRWALAYKYPPEEVHTKLLEIGVQVGRTGRATPYAIMEPVLVDGSTVSQATLHNPSEVARKGVLVGDTVVLRKAGDIIPEVVGPVYQLRTGDEKEWVMPAECPACGSVLAPSKEGEADWRCPNAKSCPAQLTERLAHVGSRGALDIEALGDETALMLTNPDARREAAIASLIAGHNLTIDGRKVSLSSRVAKDAIAEFGEPTPGQIHPGILEALGIPKEQNPVLEKEAGLFDLTAEDLKNVFVWSEHRVKGEFLGDYRYARAAWTKPTVDREGNVKKKSVPSKTTETLMREIDTAKSKDLWRKIVALSIRHVGPTAARTLASRFGSLDAIAEASSEELATVDGVGQTIAESIRDWFEVDWHREIVESWRAAGVVWEDAAAEELPQTLAGLTIVATGSLENYTRDSVKEAIIARGGKASSSVSKNTSYVVVGESAGSKATKAEELGLRILDEDEFTALLAGGPEALAE</sequence>
<organism evidence="15 16">
    <name type="scientific">Flaviflexus ciconiae</name>
    <dbReference type="NCBI Taxonomy" id="2496867"/>
    <lineage>
        <taxon>Bacteria</taxon>
        <taxon>Bacillati</taxon>
        <taxon>Actinomycetota</taxon>
        <taxon>Actinomycetes</taxon>
        <taxon>Actinomycetales</taxon>
        <taxon>Actinomycetaceae</taxon>
        <taxon>Flaviflexus</taxon>
    </lineage>
</organism>
<evidence type="ECO:0000256" key="1">
    <source>
        <dbReference type="ARBA" id="ARBA00012722"/>
    </source>
</evidence>
<dbReference type="GO" id="GO:0006260">
    <property type="term" value="P:DNA replication"/>
    <property type="evidence" value="ECO:0007669"/>
    <property type="project" value="UniProtKB-KW"/>
</dbReference>
<keyword evidence="13" id="KW-0464">Manganese</keyword>
<evidence type="ECO:0000256" key="2">
    <source>
        <dbReference type="ARBA" id="ARBA00013308"/>
    </source>
</evidence>
<evidence type="ECO:0000256" key="11">
    <source>
        <dbReference type="ARBA" id="ARBA00034005"/>
    </source>
</evidence>
<dbReference type="AlphaFoldDB" id="A0A3S9Q0P3"/>
<evidence type="ECO:0000256" key="12">
    <source>
        <dbReference type="ARBA" id="ARBA00060881"/>
    </source>
</evidence>
<dbReference type="InterPro" id="IPR012340">
    <property type="entry name" value="NA-bd_OB-fold"/>
</dbReference>
<dbReference type="PANTHER" id="PTHR23389">
    <property type="entry name" value="CHROMOSOME TRANSMISSION FIDELITY FACTOR 18"/>
    <property type="match status" value="1"/>
</dbReference>
<dbReference type="CDD" id="cd00114">
    <property type="entry name" value="LIGANc"/>
    <property type="match status" value="1"/>
</dbReference>
<dbReference type="Pfam" id="PF12826">
    <property type="entry name" value="HHH_2"/>
    <property type="match status" value="1"/>
</dbReference>
<dbReference type="GO" id="GO:0046872">
    <property type="term" value="F:metal ion binding"/>
    <property type="evidence" value="ECO:0007669"/>
    <property type="project" value="UniProtKB-KW"/>
</dbReference>
<feature type="binding site" evidence="13">
    <location>
        <begin position="98"/>
        <end position="99"/>
    </location>
    <ligand>
        <name>NAD(+)</name>
        <dbReference type="ChEBI" id="CHEBI:57540"/>
    </ligand>
</feature>
<dbReference type="FunFam" id="2.40.50.140:FF:000012">
    <property type="entry name" value="DNA ligase"/>
    <property type="match status" value="1"/>
</dbReference>
<keyword evidence="8 13" id="KW-0460">Magnesium</keyword>
<dbReference type="OrthoDB" id="9759736at2"/>
<feature type="active site" description="N6-AMP-lysine intermediate" evidence="13">
    <location>
        <position position="133"/>
    </location>
</feature>
<comment type="cofactor">
    <cofactor evidence="13">
        <name>Mg(2+)</name>
        <dbReference type="ChEBI" id="CHEBI:18420"/>
    </cofactor>
    <cofactor evidence="13">
        <name>Mn(2+)</name>
        <dbReference type="ChEBI" id="CHEBI:29035"/>
    </cofactor>
</comment>
<dbReference type="GO" id="GO:0005829">
    <property type="term" value="C:cytosol"/>
    <property type="evidence" value="ECO:0007669"/>
    <property type="project" value="TreeGrafter"/>
</dbReference>
<dbReference type="NCBIfam" id="TIGR00575">
    <property type="entry name" value="dnlj"/>
    <property type="match status" value="1"/>
</dbReference>
<evidence type="ECO:0000313" key="15">
    <source>
        <dbReference type="EMBL" id="AZQ78177.1"/>
    </source>
</evidence>
<keyword evidence="9 13" id="KW-0520">NAD</keyword>
<keyword evidence="4 13" id="KW-0235">DNA replication</keyword>
<evidence type="ECO:0000256" key="6">
    <source>
        <dbReference type="ARBA" id="ARBA00022763"/>
    </source>
</evidence>
<proteinExistence type="inferred from homology"/>
<accession>A0A3S9Q0P3</accession>
<dbReference type="GO" id="GO:0006281">
    <property type="term" value="P:DNA repair"/>
    <property type="evidence" value="ECO:0007669"/>
    <property type="project" value="UniProtKB-KW"/>
</dbReference>
<dbReference type="EMBL" id="CP034593">
    <property type="protein sequence ID" value="AZQ78177.1"/>
    <property type="molecule type" value="Genomic_DNA"/>
</dbReference>
<dbReference type="InterPro" id="IPR001679">
    <property type="entry name" value="DNA_ligase"/>
</dbReference>
<dbReference type="NCBIfam" id="NF005932">
    <property type="entry name" value="PRK07956.1"/>
    <property type="match status" value="1"/>
</dbReference>
<evidence type="ECO:0000256" key="3">
    <source>
        <dbReference type="ARBA" id="ARBA00022598"/>
    </source>
</evidence>
<dbReference type="PROSITE" id="PS01055">
    <property type="entry name" value="DNA_LIGASE_N1"/>
    <property type="match status" value="1"/>
</dbReference>
<feature type="binding site" evidence="13">
    <location>
        <position position="191"/>
    </location>
    <ligand>
        <name>NAD(+)</name>
        <dbReference type="ChEBI" id="CHEBI:57540"/>
    </ligand>
</feature>
<keyword evidence="7 13" id="KW-0862">Zinc</keyword>
<feature type="binding site" evidence="13">
    <location>
        <position position="309"/>
    </location>
    <ligand>
        <name>NAD(+)</name>
        <dbReference type="ChEBI" id="CHEBI:57540"/>
    </ligand>
</feature>
<evidence type="ECO:0000256" key="13">
    <source>
        <dbReference type="HAMAP-Rule" id="MF_01588"/>
    </source>
</evidence>
<feature type="binding site" evidence="13">
    <location>
        <position position="452"/>
    </location>
    <ligand>
        <name>Zn(2+)</name>
        <dbReference type="ChEBI" id="CHEBI:29105"/>
    </ligand>
</feature>
<dbReference type="PANTHER" id="PTHR23389:SF9">
    <property type="entry name" value="DNA LIGASE"/>
    <property type="match status" value="1"/>
</dbReference>
<evidence type="ECO:0000313" key="16">
    <source>
        <dbReference type="Proteomes" id="UP000280344"/>
    </source>
</evidence>
<dbReference type="Pfam" id="PF03119">
    <property type="entry name" value="DNA_ligase_ZBD"/>
    <property type="match status" value="1"/>
</dbReference>
<feature type="binding site" evidence="13">
    <location>
        <position position="430"/>
    </location>
    <ligand>
        <name>Zn(2+)</name>
        <dbReference type="ChEBI" id="CHEBI:29105"/>
    </ligand>
</feature>
<keyword evidence="5 13" id="KW-0479">Metal-binding</keyword>
<evidence type="ECO:0000256" key="10">
    <source>
        <dbReference type="ARBA" id="ARBA00023204"/>
    </source>
</evidence>
<feature type="binding site" evidence="13">
    <location>
        <begin position="37"/>
        <end position="41"/>
    </location>
    <ligand>
        <name>NAD(+)</name>
        <dbReference type="ChEBI" id="CHEBI:57540"/>
    </ligand>
</feature>
<gene>
    <name evidence="13 15" type="primary">ligA</name>
    <name evidence="15" type="ORF">EJ997_06610</name>
</gene>
<comment type="catalytic activity">
    <reaction evidence="11 13">
        <text>NAD(+) + (deoxyribonucleotide)n-3'-hydroxyl + 5'-phospho-(deoxyribonucleotide)m = (deoxyribonucleotide)n+m + AMP + beta-nicotinamide D-nucleotide.</text>
        <dbReference type="EC" id="6.5.1.2"/>
    </reaction>
</comment>
<dbReference type="InterPro" id="IPR001357">
    <property type="entry name" value="BRCT_dom"/>
</dbReference>
<evidence type="ECO:0000256" key="9">
    <source>
        <dbReference type="ARBA" id="ARBA00023027"/>
    </source>
</evidence>
<evidence type="ECO:0000256" key="8">
    <source>
        <dbReference type="ARBA" id="ARBA00022842"/>
    </source>
</evidence>
<evidence type="ECO:0000256" key="7">
    <source>
        <dbReference type="ARBA" id="ARBA00022833"/>
    </source>
</evidence>
<keyword evidence="10 13" id="KW-0234">DNA repair</keyword>
<dbReference type="SMART" id="SM00532">
    <property type="entry name" value="LIGANc"/>
    <property type="match status" value="1"/>
</dbReference>
<dbReference type="SUPFAM" id="SSF50249">
    <property type="entry name" value="Nucleic acid-binding proteins"/>
    <property type="match status" value="1"/>
</dbReference>
<dbReference type="Gene3D" id="6.20.10.30">
    <property type="match status" value="1"/>
</dbReference>
<dbReference type="InterPro" id="IPR041663">
    <property type="entry name" value="DisA/LigA_HHH"/>
</dbReference>
<keyword evidence="16" id="KW-1185">Reference proteome</keyword>
<dbReference type="SUPFAM" id="SSF56091">
    <property type="entry name" value="DNA ligase/mRNA capping enzyme, catalytic domain"/>
    <property type="match status" value="1"/>
</dbReference>
<reference evidence="15 16" key="1">
    <citation type="submission" date="2018-12" db="EMBL/GenBank/DDBJ databases">
        <title>Complete genome sequence of Flaviflexus sp. H23T48.</title>
        <authorList>
            <person name="Bae J.-W."/>
            <person name="Lee J.-Y."/>
        </authorList>
    </citation>
    <scope>NUCLEOTIDE SEQUENCE [LARGE SCALE GENOMIC DNA]</scope>
    <source>
        <strain evidence="15 16">H23T48</strain>
    </source>
</reference>
<dbReference type="Gene3D" id="3.30.470.30">
    <property type="entry name" value="DNA ligase/mRNA capping enzyme"/>
    <property type="match status" value="1"/>
</dbReference>
<dbReference type="FunFam" id="1.10.150.20:FF:000006">
    <property type="entry name" value="DNA ligase"/>
    <property type="match status" value="1"/>
</dbReference>
<dbReference type="InterPro" id="IPR010994">
    <property type="entry name" value="RuvA_2-like"/>
</dbReference>
<dbReference type="FunFam" id="3.40.50.10190:FF:000054">
    <property type="entry name" value="DNA ligase"/>
    <property type="match status" value="1"/>
</dbReference>
<dbReference type="SUPFAM" id="SSF52113">
    <property type="entry name" value="BRCT domain"/>
    <property type="match status" value="1"/>
</dbReference>
<dbReference type="GO" id="GO:0003911">
    <property type="term" value="F:DNA ligase (NAD+) activity"/>
    <property type="evidence" value="ECO:0007669"/>
    <property type="project" value="UniProtKB-UniRule"/>
</dbReference>